<keyword evidence="6" id="KW-1185">Reference proteome</keyword>
<dbReference type="AlphaFoldDB" id="A0A2P4WYS2"/>
<evidence type="ECO:0000256" key="3">
    <source>
        <dbReference type="SAM" id="MobiDB-lite"/>
    </source>
</evidence>
<dbReference type="Gene3D" id="2.130.10.30">
    <property type="entry name" value="Regulator of chromosome condensation 1/beta-lactamase-inhibitor protein II"/>
    <property type="match status" value="3"/>
</dbReference>
<dbReference type="Proteomes" id="UP000237271">
    <property type="component" value="Unassembled WGS sequence"/>
</dbReference>
<sequence length="718" mass="79388">MAFLRRKKPNIRVPTGKDAVNFRKLLFLPIKDTEDLLTNQAWERLDLRCLTLMKTNMLRASCIARGLPKKGGKRALVQRLTGSLTEQRTAEIRRRQEEEDEYQRQLDMLGGVWSFGSGFAGQLGHGDLESSATPRIIKKLRGRSIAHVYAGFDSDVAFAVSRTGDVYVWGKRTGPTGLPPDSSLAALTKQTYGHDGDLDSDQETESAQAENTSTALDHHVKSENSDTVKRPTDRIEDEQDDLYEPSESDEDVEEGGDEDFVHPVKLLELCGEGISYIAVGRVHCCATTKDGDVFTWGQNDHCQLGTEPVHNLSEALSKKARVRYGADCIEPRLWERTVAETCVVSTVDVGTNHTFVVTNNGEMMAFGATFNTNDHSSLARSIAKLRVSQISCGAMHAGLVTIEGQAYTWGSGDGGRLGHGDNTSYVNPKLVEALKNDIIVELACACWHSVAVVLIPPLLKGGVVYTWGSGRLGQLAQGGKQISTVPGLVSDFLTTHALIKKVCAGMYHNVALSVDDEVFTWGSNTNGCLGRPEELGDLEENFCAVPGRVECMEEFVGRPCSIAAGREFTLIATKPYIGPSRDELERRKQEQSQQNESIVRQTTVVKDEKRGLLERIRRDKHATIMAYLNAKYPKCTICKTGLVCPGFQPNAENPTLCKHCMHDNRKHQDQYKPHDRSVTLTYLTQAVEKLGITIDFSDIPDIELEEELQIELEEDDSS</sequence>
<feature type="repeat" description="RCC1" evidence="2">
    <location>
        <begin position="516"/>
        <end position="575"/>
    </location>
</feature>
<dbReference type="InterPro" id="IPR009091">
    <property type="entry name" value="RCC1/BLIP-II"/>
</dbReference>
<reference evidence="5 6" key="1">
    <citation type="journal article" date="2017" name="Genome Biol. Evol.">
        <title>Phytophthora megakarya and P. palmivora, closely related causal agents of cacao black pod rot, underwent increases in genome sizes and gene numbers by different mechanisms.</title>
        <authorList>
            <person name="Ali S.S."/>
            <person name="Shao J."/>
            <person name="Lary D.J."/>
            <person name="Kronmiller B."/>
            <person name="Shen D."/>
            <person name="Strem M.D."/>
            <person name="Amoako-Attah I."/>
            <person name="Akrofi A.Y."/>
            <person name="Begoude B.A."/>
            <person name="Ten Hoopen G.M."/>
            <person name="Coulibaly K."/>
            <person name="Kebe B.I."/>
            <person name="Melnick R.L."/>
            <person name="Guiltinan M.J."/>
            <person name="Tyler B.M."/>
            <person name="Meinhardt L.W."/>
            <person name="Bailey B.A."/>
        </authorList>
    </citation>
    <scope>NUCLEOTIDE SEQUENCE [LARGE SCALE GENOMIC DNA]</scope>
    <source>
        <strain evidence="6">sbr112.9</strain>
    </source>
</reference>
<feature type="repeat" description="RCC1" evidence="2">
    <location>
        <begin position="404"/>
        <end position="455"/>
    </location>
</feature>
<evidence type="ECO:0000313" key="6">
    <source>
        <dbReference type="Proteomes" id="UP000237271"/>
    </source>
</evidence>
<dbReference type="PROSITE" id="PS50800">
    <property type="entry name" value="SAP"/>
    <property type="match status" value="1"/>
</dbReference>
<keyword evidence="1" id="KW-0677">Repeat</keyword>
<feature type="domain" description="SAP" evidence="4">
    <location>
        <begin position="50"/>
        <end position="84"/>
    </location>
</feature>
<proteinExistence type="predicted"/>
<dbReference type="InterPro" id="IPR003034">
    <property type="entry name" value="SAP_dom"/>
</dbReference>
<dbReference type="InterPro" id="IPR058923">
    <property type="entry name" value="RCC1-like_dom"/>
</dbReference>
<evidence type="ECO:0000313" key="5">
    <source>
        <dbReference type="EMBL" id="POM58459.1"/>
    </source>
</evidence>
<feature type="compositionally biased region" description="Acidic residues" evidence="3">
    <location>
        <begin position="235"/>
        <end position="257"/>
    </location>
</feature>
<dbReference type="SMART" id="SM00513">
    <property type="entry name" value="SAP"/>
    <property type="match status" value="1"/>
</dbReference>
<dbReference type="Pfam" id="PF25390">
    <property type="entry name" value="WD40_RLD"/>
    <property type="match status" value="1"/>
</dbReference>
<evidence type="ECO:0000259" key="4">
    <source>
        <dbReference type="PROSITE" id="PS50800"/>
    </source>
</evidence>
<dbReference type="OrthoDB" id="70707at2759"/>
<dbReference type="InterPro" id="IPR000408">
    <property type="entry name" value="Reg_chr_condens"/>
</dbReference>
<name>A0A2P4WYS2_9STRA</name>
<feature type="compositionally biased region" description="Basic and acidic residues" evidence="3">
    <location>
        <begin position="216"/>
        <end position="234"/>
    </location>
</feature>
<comment type="caution">
    <text evidence="5">The sequence shown here is derived from an EMBL/GenBank/DDBJ whole genome shotgun (WGS) entry which is preliminary data.</text>
</comment>
<evidence type="ECO:0000256" key="1">
    <source>
        <dbReference type="ARBA" id="ARBA00022737"/>
    </source>
</evidence>
<feature type="compositionally biased region" description="Polar residues" evidence="3">
    <location>
        <begin position="205"/>
        <end position="215"/>
    </location>
</feature>
<accession>A0A2P4WYS2</accession>
<dbReference type="Pfam" id="PF00415">
    <property type="entry name" value="RCC1"/>
    <property type="match status" value="1"/>
</dbReference>
<dbReference type="PANTHER" id="PTHR22870">
    <property type="entry name" value="REGULATOR OF CHROMOSOME CONDENSATION"/>
    <property type="match status" value="1"/>
</dbReference>
<dbReference type="EMBL" id="NCKW01020236">
    <property type="protein sequence ID" value="POM58459.1"/>
    <property type="molecule type" value="Genomic_DNA"/>
</dbReference>
<dbReference type="PRINTS" id="PR00633">
    <property type="entry name" value="RCCNDNSATION"/>
</dbReference>
<feature type="region of interest" description="Disordered" evidence="3">
    <location>
        <begin position="192"/>
        <end position="257"/>
    </location>
</feature>
<protein>
    <recommendedName>
        <fullName evidence="4">SAP domain-containing protein</fullName>
    </recommendedName>
</protein>
<gene>
    <name evidence="5" type="ORF">PHPALM_36888</name>
</gene>
<dbReference type="PANTHER" id="PTHR22870:SF437">
    <property type="entry name" value="REGULATOR OF CHROMOSOME CONDENSATION (RCC1) FAMILY WITH FYVE ZINC FINGER DOMAIN-CONTAINING PROTEIN"/>
    <property type="match status" value="1"/>
</dbReference>
<feature type="repeat" description="RCC1" evidence="2">
    <location>
        <begin position="110"/>
        <end position="161"/>
    </location>
</feature>
<feature type="repeat" description="RCC1" evidence="2">
    <location>
        <begin position="291"/>
        <end position="360"/>
    </location>
</feature>
<feature type="repeat" description="RCC1" evidence="2">
    <location>
        <begin position="462"/>
        <end position="515"/>
    </location>
</feature>
<organism evidence="5 6">
    <name type="scientific">Phytophthora palmivora</name>
    <dbReference type="NCBI Taxonomy" id="4796"/>
    <lineage>
        <taxon>Eukaryota</taxon>
        <taxon>Sar</taxon>
        <taxon>Stramenopiles</taxon>
        <taxon>Oomycota</taxon>
        <taxon>Peronosporomycetes</taxon>
        <taxon>Peronosporales</taxon>
        <taxon>Peronosporaceae</taxon>
        <taxon>Phytophthora</taxon>
    </lineage>
</organism>
<dbReference type="SUPFAM" id="SSF50985">
    <property type="entry name" value="RCC1/BLIP-II"/>
    <property type="match status" value="2"/>
</dbReference>
<dbReference type="PROSITE" id="PS50012">
    <property type="entry name" value="RCC1_3"/>
    <property type="match status" value="5"/>
</dbReference>
<evidence type="ECO:0000256" key="2">
    <source>
        <dbReference type="PROSITE-ProRule" id="PRU00235"/>
    </source>
</evidence>
<dbReference type="InterPro" id="IPR051210">
    <property type="entry name" value="Ub_ligase/GEF_domain"/>
</dbReference>